<feature type="domain" description="B box-type" evidence="3">
    <location>
        <begin position="6"/>
        <end position="41"/>
    </location>
</feature>
<dbReference type="Gene3D" id="3.30.160.60">
    <property type="entry name" value="Classic Zinc Finger"/>
    <property type="match status" value="1"/>
</dbReference>
<evidence type="ECO:0000313" key="4">
    <source>
        <dbReference type="Proteomes" id="UP000694843"/>
    </source>
</evidence>
<dbReference type="RefSeq" id="XP_018009032.2">
    <property type="nucleotide sequence ID" value="XM_018153543.2"/>
</dbReference>
<gene>
    <name evidence="5" type="primary">LOC108666632</name>
</gene>
<evidence type="ECO:0000259" key="3">
    <source>
        <dbReference type="PROSITE" id="PS50119"/>
    </source>
</evidence>
<dbReference type="GO" id="GO:0008270">
    <property type="term" value="F:zinc ion binding"/>
    <property type="evidence" value="ECO:0007669"/>
    <property type="project" value="UniProtKB-KW"/>
</dbReference>
<dbReference type="PROSITE" id="PS50119">
    <property type="entry name" value="ZF_BBOX"/>
    <property type="match status" value="1"/>
</dbReference>
<dbReference type="InterPro" id="IPR000315">
    <property type="entry name" value="Znf_B-box"/>
</dbReference>
<keyword evidence="4" id="KW-1185">Reference proteome</keyword>
<dbReference type="OrthoDB" id="654191at2759"/>
<accession>A0A8B7N583</accession>
<name>A0A8B7N583_HYAAZ</name>
<dbReference type="SMART" id="SM00336">
    <property type="entry name" value="BBOX"/>
    <property type="match status" value="1"/>
</dbReference>
<dbReference type="AlphaFoldDB" id="A0A8B7N583"/>
<dbReference type="Pfam" id="PF00643">
    <property type="entry name" value="zf-B_box"/>
    <property type="match status" value="1"/>
</dbReference>
<keyword evidence="1" id="KW-0479">Metal-binding</keyword>
<dbReference type="SUPFAM" id="SSF57845">
    <property type="entry name" value="B-box zinc-binding domain"/>
    <property type="match status" value="1"/>
</dbReference>
<feature type="non-terminal residue" evidence="5">
    <location>
        <position position="1"/>
    </location>
</feature>
<sequence length="454" mass="50427">WTPSSCPQHGKTQDYLCADCEELVCFTCTRGAHAPHSIELLDDLISGAECDGRARVKIRTTIQCRLGRVNNLVSTTSEISKLLNELTNLKSGFDGWKDSLLAQKIAAEQDLETWDQPVVNGNRKHEYVEIIKRLKYKPEEDVNLPEMNEKLDILGNKCNTLKELIARQTTTTPHPVLDTTTPSGMGEAAPPVQSTSTPSAKVHYTPRVLRKQNFVRNLLPNGKPWTVTNYDEGERVIASLSNNRKPSHLIVLSLHTSPLQRPKELITGLTDNVAGDITFLPLDSFWKPSAQRDSDLDAIINQFGPRLSAVYGSPAQVLAYMGVRCQEPRRFGVRVASLEDAVRCAALPLRADDVCFVREAPARVGTDLKNLGWRNITRCHLPDLGDGDLDWVSNILHPFRDSSLALGYINVLSQSSRGDANRTFNFPLIQPLVNLDCNTTNDYQNLAYSVVTTG</sequence>
<protein>
    <submittedName>
        <fullName evidence="5">Uncharacterized protein LOC108666632</fullName>
    </submittedName>
</protein>
<evidence type="ECO:0000313" key="5">
    <source>
        <dbReference type="RefSeq" id="XP_018009032.2"/>
    </source>
</evidence>
<keyword evidence="1" id="KW-0863">Zinc-finger</keyword>
<evidence type="ECO:0000256" key="1">
    <source>
        <dbReference type="PROSITE-ProRule" id="PRU00024"/>
    </source>
</evidence>
<evidence type="ECO:0000256" key="2">
    <source>
        <dbReference type="SAM" id="MobiDB-lite"/>
    </source>
</evidence>
<organism evidence="4 5">
    <name type="scientific">Hyalella azteca</name>
    <name type="common">Amphipod</name>
    <dbReference type="NCBI Taxonomy" id="294128"/>
    <lineage>
        <taxon>Eukaryota</taxon>
        <taxon>Metazoa</taxon>
        <taxon>Ecdysozoa</taxon>
        <taxon>Arthropoda</taxon>
        <taxon>Crustacea</taxon>
        <taxon>Multicrustacea</taxon>
        <taxon>Malacostraca</taxon>
        <taxon>Eumalacostraca</taxon>
        <taxon>Peracarida</taxon>
        <taxon>Amphipoda</taxon>
        <taxon>Senticaudata</taxon>
        <taxon>Talitrida</taxon>
        <taxon>Talitroidea</taxon>
        <taxon>Hyalellidae</taxon>
        <taxon>Hyalella</taxon>
    </lineage>
</organism>
<dbReference type="KEGG" id="hazt:108666632"/>
<feature type="region of interest" description="Disordered" evidence="2">
    <location>
        <begin position="173"/>
        <end position="199"/>
    </location>
</feature>
<reference evidence="5" key="1">
    <citation type="submission" date="2025-08" db="UniProtKB">
        <authorList>
            <consortium name="RefSeq"/>
        </authorList>
    </citation>
    <scope>IDENTIFICATION</scope>
    <source>
        <tissue evidence="5">Whole organism</tissue>
    </source>
</reference>
<feature type="compositionally biased region" description="Low complexity" evidence="2">
    <location>
        <begin position="173"/>
        <end position="182"/>
    </location>
</feature>
<proteinExistence type="predicted"/>
<dbReference type="Proteomes" id="UP000694843">
    <property type="component" value="Unplaced"/>
</dbReference>
<dbReference type="GeneID" id="108666632"/>
<keyword evidence="1" id="KW-0862">Zinc</keyword>